<comment type="caution">
    <text evidence="1">The sequence shown here is derived from an EMBL/GenBank/DDBJ whole genome shotgun (WGS) entry which is preliminary data.</text>
</comment>
<dbReference type="AlphaFoldDB" id="U2MQR0"/>
<dbReference type="EMBL" id="AWGW01000010">
    <property type="protein sequence ID" value="ERK01584.1"/>
    <property type="molecule type" value="Genomic_DNA"/>
</dbReference>
<protein>
    <submittedName>
        <fullName evidence="1">Uncharacterized protein</fullName>
    </submittedName>
</protein>
<organism evidence="1 2">
    <name type="scientific">Segatella salivae F0493</name>
    <dbReference type="NCBI Taxonomy" id="1395125"/>
    <lineage>
        <taxon>Bacteria</taxon>
        <taxon>Pseudomonadati</taxon>
        <taxon>Bacteroidota</taxon>
        <taxon>Bacteroidia</taxon>
        <taxon>Bacteroidales</taxon>
        <taxon>Prevotellaceae</taxon>
        <taxon>Segatella</taxon>
    </lineage>
</organism>
<evidence type="ECO:0000313" key="2">
    <source>
        <dbReference type="Proteomes" id="UP000017023"/>
    </source>
</evidence>
<proteinExistence type="predicted"/>
<sequence>MRQFPFFVFSSREMMGMSRRFKSFRPTFSVTLRGDLT</sequence>
<evidence type="ECO:0000313" key="1">
    <source>
        <dbReference type="EMBL" id="ERK01584.1"/>
    </source>
</evidence>
<accession>U2MQR0</accession>
<reference evidence="1 2" key="1">
    <citation type="submission" date="2013-08" db="EMBL/GenBank/DDBJ databases">
        <authorList>
            <person name="Durkin A.S."/>
            <person name="Haft D.R."/>
            <person name="McCorrison J."/>
            <person name="Torralba M."/>
            <person name="Gillis M."/>
            <person name="Haft D.H."/>
            <person name="Methe B."/>
            <person name="Sutton G."/>
            <person name="Nelson K.E."/>
        </authorList>
    </citation>
    <scope>NUCLEOTIDE SEQUENCE [LARGE SCALE GENOMIC DNA]</scope>
    <source>
        <strain evidence="1 2">F0493</strain>
    </source>
</reference>
<name>U2MQR0_9BACT</name>
<dbReference type="Proteomes" id="UP000017023">
    <property type="component" value="Unassembled WGS sequence"/>
</dbReference>
<gene>
    <name evidence="1" type="ORF">HMPREF9145_2482</name>
</gene>